<dbReference type="GO" id="GO:0005634">
    <property type="term" value="C:nucleus"/>
    <property type="evidence" value="ECO:0007669"/>
    <property type="project" value="UniProtKB-SubCell"/>
</dbReference>
<protein>
    <recommendedName>
        <fullName evidence="4">AT-hook motif nuclear-localized protein</fullName>
    </recommendedName>
</protein>
<dbReference type="InterPro" id="IPR005175">
    <property type="entry name" value="PPC_dom"/>
</dbReference>
<keyword evidence="6" id="KW-1133">Transmembrane helix</keyword>
<evidence type="ECO:0000256" key="2">
    <source>
        <dbReference type="ARBA" id="ARBA00023125"/>
    </source>
</evidence>
<keyword evidence="1 4" id="KW-0805">Transcription regulation</keyword>
<dbReference type="InterPro" id="IPR039605">
    <property type="entry name" value="AHL"/>
</dbReference>
<reference evidence="8 9" key="1">
    <citation type="submission" date="2024-11" db="EMBL/GenBank/DDBJ databases">
        <title>A near-complete genome assembly of Cinchona calisaya.</title>
        <authorList>
            <person name="Lian D.C."/>
            <person name="Zhao X.W."/>
            <person name="Wei L."/>
        </authorList>
    </citation>
    <scope>NUCLEOTIDE SEQUENCE [LARGE SCALE GENOMIC DNA]</scope>
    <source>
        <tissue evidence="8">Nenye</tissue>
    </source>
</reference>
<keyword evidence="6" id="KW-0472">Membrane</keyword>
<keyword evidence="6" id="KW-0812">Transmembrane</keyword>
<evidence type="ECO:0000256" key="3">
    <source>
        <dbReference type="ARBA" id="ARBA00023163"/>
    </source>
</evidence>
<comment type="domain">
    <text evidence="4">The PPC domain mediates interactions between AHL proteins.</text>
</comment>
<keyword evidence="9" id="KW-1185">Reference proteome</keyword>
<feature type="compositionally biased region" description="Polar residues" evidence="5">
    <location>
        <begin position="1"/>
        <end position="12"/>
    </location>
</feature>
<evidence type="ECO:0000259" key="7">
    <source>
        <dbReference type="PROSITE" id="PS51742"/>
    </source>
</evidence>
<name>A0ABD3ADJ8_9GENT</name>
<keyword evidence="4" id="KW-0539">Nucleus</keyword>
<dbReference type="Gene3D" id="3.30.1330.80">
    <property type="entry name" value="Hypothetical protein, similar to alpha- acetolactate decarboxylase, domain 2"/>
    <property type="match status" value="1"/>
</dbReference>
<accession>A0ABD3ADJ8</accession>
<evidence type="ECO:0000256" key="6">
    <source>
        <dbReference type="SAM" id="Phobius"/>
    </source>
</evidence>
<feature type="transmembrane region" description="Helical" evidence="6">
    <location>
        <begin position="273"/>
        <end position="296"/>
    </location>
</feature>
<evidence type="ECO:0000313" key="8">
    <source>
        <dbReference type="EMBL" id="KAL3528510.1"/>
    </source>
</evidence>
<keyword evidence="2 4" id="KW-0238">DNA-binding</keyword>
<gene>
    <name evidence="8" type="ORF">ACH5RR_007832</name>
</gene>
<sequence length="299" mass="31453">MDHNMNTGSSGDEASRGLGLPAQPRGDANGSRRQSINQQRGRAPVVGSSGDEASWVLGLPAQPRGGANRSRRQSITQQRGRAPVVGSSGDEASPILDLPAQPRGGANRSRRQSITQQRGRAPVVGSSGDEASPVLGLPAQPRGGANRSRRQSITQQRGRAPVVGSRLAPNYSVDVIEVDAGEGIGEKIQSYLQVRGRLPSRFQGHSCLAVILSAEGAINSPRIHVQGSGRLPVLYEGMYEIVRLSGSFFIPTNGPVQLSGSLTITFRAPNDGFFGGSVVGSLIAATPLQVAMLIFIHDE</sequence>
<comment type="subcellular location">
    <subcellularLocation>
        <location evidence="4">Nucleus</location>
    </subcellularLocation>
</comment>
<evidence type="ECO:0000313" key="9">
    <source>
        <dbReference type="Proteomes" id="UP001630127"/>
    </source>
</evidence>
<dbReference type="PANTHER" id="PTHR31500:SF57">
    <property type="entry name" value="AT-HOOK MOTIF NUCLEAR-LOCALIZED PROTEIN 10"/>
    <property type="match status" value="1"/>
</dbReference>
<feature type="domain" description="PPC" evidence="7">
    <location>
        <begin position="167"/>
        <end position="299"/>
    </location>
</feature>
<comment type="function">
    <text evidence="4">Transcription factor that specifically binds AT-rich DNA sequences related to the nuclear matrix attachment regions (MARs).</text>
</comment>
<dbReference type="AlphaFoldDB" id="A0ABD3ADJ8"/>
<feature type="compositionally biased region" description="Polar residues" evidence="5">
    <location>
        <begin position="31"/>
        <end position="40"/>
    </location>
</feature>
<keyword evidence="3 4" id="KW-0804">Transcription</keyword>
<evidence type="ECO:0000256" key="5">
    <source>
        <dbReference type="SAM" id="MobiDB-lite"/>
    </source>
</evidence>
<proteinExistence type="predicted"/>
<feature type="region of interest" description="Disordered" evidence="5">
    <location>
        <begin position="1"/>
        <end position="161"/>
    </location>
</feature>
<dbReference type="Pfam" id="PF03479">
    <property type="entry name" value="PCC"/>
    <property type="match status" value="1"/>
</dbReference>
<organism evidence="8 9">
    <name type="scientific">Cinchona calisaya</name>
    <dbReference type="NCBI Taxonomy" id="153742"/>
    <lineage>
        <taxon>Eukaryota</taxon>
        <taxon>Viridiplantae</taxon>
        <taxon>Streptophyta</taxon>
        <taxon>Embryophyta</taxon>
        <taxon>Tracheophyta</taxon>
        <taxon>Spermatophyta</taxon>
        <taxon>Magnoliopsida</taxon>
        <taxon>eudicotyledons</taxon>
        <taxon>Gunneridae</taxon>
        <taxon>Pentapetalae</taxon>
        <taxon>asterids</taxon>
        <taxon>lamiids</taxon>
        <taxon>Gentianales</taxon>
        <taxon>Rubiaceae</taxon>
        <taxon>Cinchonoideae</taxon>
        <taxon>Cinchoneae</taxon>
        <taxon>Cinchona</taxon>
    </lineage>
</organism>
<evidence type="ECO:0000256" key="1">
    <source>
        <dbReference type="ARBA" id="ARBA00023015"/>
    </source>
</evidence>
<dbReference type="GO" id="GO:0003680">
    <property type="term" value="F:minor groove of adenine-thymine-rich DNA binding"/>
    <property type="evidence" value="ECO:0007669"/>
    <property type="project" value="UniProtKB-UniRule"/>
</dbReference>
<comment type="caution">
    <text evidence="8">The sequence shown here is derived from an EMBL/GenBank/DDBJ whole genome shotgun (WGS) entry which is preliminary data.</text>
</comment>
<dbReference type="SUPFAM" id="SSF117856">
    <property type="entry name" value="AF0104/ALDC/Ptd012-like"/>
    <property type="match status" value="1"/>
</dbReference>
<dbReference type="PANTHER" id="PTHR31500">
    <property type="entry name" value="AT-HOOK MOTIF NUCLEAR-LOCALIZED PROTEIN 9"/>
    <property type="match status" value="1"/>
</dbReference>
<evidence type="ECO:0000256" key="4">
    <source>
        <dbReference type="RuleBase" id="RU367031"/>
    </source>
</evidence>
<dbReference type="Proteomes" id="UP001630127">
    <property type="component" value="Unassembled WGS sequence"/>
</dbReference>
<dbReference type="EMBL" id="JBJUIK010000004">
    <property type="protein sequence ID" value="KAL3528510.1"/>
    <property type="molecule type" value="Genomic_DNA"/>
</dbReference>
<dbReference type="PROSITE" id="PS51742">
    <property type="entry name" value="PPC"/>
    <property type="match status" value="1"/>
</dbReference>